<keyword evidence="2" id="KW-1185">Reference proteome</keyword>
<reference evidence="1 2" key="1">
    <citation type="submission" date="2014-10" db="EMBL/GenBank/DDBJ databases">
        <title>Draft genome of the hookworm Ancylostoma caninum.</title>
        <authorList>
            <person name="Mitreva M."/>
        </authorList>
    </citation>
    <scope>NUCLEOTIDE SEQUENCE [LARGE SCALE GENOMIC DNA]</scope>
    <source>
        <strain evidence="1 2">Baltimore</strain>
    </source>
</reference>
<comment type="caution">
    <text evidence="1">The sequence shown here is derived from an EMBL/GenBank/DDBJ whole genome shotgun (WGS) entry which is preliminary data.</text>
</comment>
<gene>
    <name evidence="1" type="ORF">ANCCAN_01928</name>
</gene>
<name>A0A368H909_ANCCA</name>
<dbReference type="OrthoDB" id="5871835at2759"/>
<proteinExistence type="predicted"/>
<evidence type="ECO:0000313" key="1">
    <source>
        <dbReference type="EMBL" id="RCN51840.1"/>
    </source>
</evidence>
<organism evidence="1 2">
    <name type="scientific">Ancylostoma caninum</name>
    <name type="common">Dog hookworm</name>
    <dbReference type="NCBI Taxonomy" id="29170"/>
    <lineage>
        <taxon>Eukaryota</taxon>
        <taxon>Metazoa</taxon>
        <taxon>Ecdysozoa</taxon>
        <taxon>Nematoda</taxon>
        <taxon>Chromadorea</taxon>
        <taxon>Rhabditida</taxon>
        <taxon>Rhabditina</taxon>
        <taxon>Rhabditomorpha</taxon>
        <taxon>Strongyloidea</taxon>
        <taxon>Ancylostomatidae</taxon>
        <taxon>Ancylostomatinae</taxon>
        <taxon>Ancylostoma</taxon>
    </lineage>
</organism>
<protein>
    <submittedName>
        <fullName evidence="1">Uncharacterized protein</fullName>
    </submittedName>
</protein>
<dbReference type="Proteomes" id="UP000252519">
    <property type="component" value="Unassembled WGS sequence"/>
</dbReference>
<dbReference type="AlphaFoldDB" id="A0A368H909"/>
<dbReference type="STRING" id="29170.A0A368H909"/>
<dbReference type="EMBL" id="JOJR01000010">
    <property type="protein sequence ID" value="RCN51840.1"/>
    <property type="molecule type" value="Genomic_DNA"/>
</dbReference>
<sequence length="653" mass="73231">MREKNEDHNQKYIRLFTDTDLSRVVGSRGVAVSVPYHYLDSDVATVLDAIIGRPVTKTTPKTVPTPRPTTTTKVPPSTDIPRCLVVGDLYNFGSDADKYYPETELVGKIGYDFLLSSGGDLELALWAYGYTQFSKTVNDSLKAMRRSYEEFEPDLHKLDYTSVSNPWSSESAINAINEMYDSQKRVNCLVFFSAQGNPGNLPKLNPKNTKFSKIIAVGFNNVDLQHIVPAYNGFAFKVPFHYLDEDITPIVKAMLGRYVPKTTVKPVTTKKPITTEPPPSKKAFHCLFAGDLFNYGHSVEGYDLEADLMDAVSHDLFEVSPQSSLGLWAYGYTNFSKNPATSLSNMRRNYVDFQRDLIGFGYVKISDPLATKGAIEAINAMRDNNNRINCLVFYSSTKSTSGLPKINPQYLRLEKIVAVGLNDAWLRDLVPSNGIVVSVPKHFLDDDVALIVNAIMRRPTTRTSTTRRPTTTTPARKIPKCLFTGDLYNYGEDLDSYELEGDLMEDVAYDLFKASPQSSLGLWAFGYTNFPKDPSTSLGKMRRNYLDFEKDLLGFDYVKISDPLSTKAAIEALNAIRDDEKRFNCLVFFSSKKNVTGLPKIDPKYLELNKVVAVGLDYANLETLIPSYGVDVMLPKRFVDTDVERVINAIMKR</sequence>
<accession>A0A368H909</accession>
<evidence type="ECO:0000313" key="2">
    <source>
        <dbReference type="Proteomes" id="UP000252519"/>
    </source>
</evidence>